<sequence length="138" mass="14663">MFKPTQFGSSGGGSSGRDRKEGSRGYGGSSSFGGHGGGHRDTYTKMRGSSAGGPSSSRCSSGSGKHQKPHVITYRPPSPHPCAPISSNGLQKERVEEIEKESAEGTKRIVEALKERTDDTIRIIGTYQEDEEGIIHGL</sequence>
<dbReference type="Proteomes" id="UP000095282">
    <property type="component" value="Unplaced"/>
</dbReference>
<evidence type="ECO:0000313" key="2">
    <source>
        <dbReference type="Proteomes" id="UP000095282"/>
    </source>
</evidence>
<feature type="region of interest" description="Disordered" evidence="1">
    <location>
        <begin position="1"/>
        <end position="103"/>
    </location>
</feature>
<evidence type="ECO:0000313" key="3">
    <source>
        <dbReference type="WBParaSite" id="Csp11.Scaffold629.g13965.t1"/>
    </source>
</evidence>
<dbReference type="WBParaSite" id="Csp11.Scaffold629.g13965.t1">
    <property type="protein sequence ID" value="Csp11.Scaffold629.g13965.t1"/>
    <property type="gene ID" value="Csp11.Scaffold629.g13965"/>
</dbReference>
<dbReference type="AlphaFoldDB" id="A0A1I7U1Q2"/>
<keyword evidence="2" id="KW-1185">Reference proteome</keyword>
<feature type="compositionally biased region" description="Low complexity" evidence="1">
    <location>
        <begin position="48"/>
        <end position="64"/>
    </location>
</feature>
<proteinExistence type="predicted"/>
<feature type="compositionally biased region" description="Gly residues" evidence="1">
    <location>
        <begin position="24"/>
        <end position="36"/>
    </location>
</feature>
<accession>A0A1I7U1Q2</accession>
<feature type="compositionally biased region" description="Basic and acidic residues" evidence="1">
    <location>
        <begin position="91"/>
        <end position="103"/>
    </location>
</feature>
<protein>
    <submittedName>
        <fullName evidence="3">IF4G3</fullName>
    </submittedName>
</protein>
<evidence type="ECO:0000256" key="1">
    <source>
        <dbReference type="SAM" id="MobiDB-lite"/>
    </source>
</evidence>
<organism evidence="2 3">
    <name type="scientific">Caenorhabditis tropicalis</name>
    <dbReference type="NCBI Taxonomy" id="1561998"/>
    <lineage>
        <taxon>Eukaryota</taxon>
        <taxon>Metazoa</taxon>
        <taxon>Ecdysozoa</taxon>
        <taxon>Nematoda</taxon>
        <taxon>Chromadorea</taxon>
        <taxon>Rhabditida</taxon>
        <taxon>Rhabditina</taxon>
        <taxon>Rhabditomorpha</taxon>
        <taxon>Rhabditoidea</taxon>
        <taxon>Rhabditidae</taxon>
        <taxon>Peloderinae</taxon>
        <taxon>Caenorhabditis</taxon>
    </lineage>
</organism>
<name>A0A1I7U1Q2_9PELO</name>
<reference evidence="3" key="1">
    <citation type="submission" date="2016-11" db="UniProtKB">
        <authorList>
            <consortium name="WormBaseParasite"/>
        </authorList>
    </citation>
    <scope>IDENTIFICATION</scope>
</reference>